<dbReference type="EMBL" id="UINC01018413">
    <property type="protein sequence ID" value="SVA77323.1"/>
    <property type="molecule type" value="Genomic_DNA"/>
</dbReference>
<dbReference type="HAMAP" id="MF_02128">
    <property type="entry name" value="TMP_kinase"/>
    <property type="match status" value="1"/>
</dbReference>
<evidence type="ECO:0000259" key="1">
    <source>
        <dbReference type="Pfam" id="PF00586"/>
    </source>
</evidence>
<dbReference type="InterPro" id="IPR016188">
    <property type="entry name" value="PurM-like_N"/>
</dbReference>
<dbReference type="CDD" id="cd02194">
    <property type="entry name" value="ThiL"/>
    <property type="match status" value="1"/>
</dbReference>
<dbReference type="InterPro" id="IPR036676">
    <property type="entry name" value="PurM-like_C_sf"/>
</dbReference>
<feature type="domain" description="PurM-like C-terminal" evidence="2">
    <location>
        <begin position="124"/>
        <end position="277"/>
    </location>
</feature>
<protein>
    <recommendedName>
        <fullName evidence="4">PurM-like N-terminal domain-containing protein</fullName>
    </recommendedName>
</protein>
<evidence type="ECO:0008006" key="4">
    <source>
        <dbReference type="Google" id="ProtNLM"/>
    </source>
</evidence>
<proteinExistence type="inferred from homology"/>
<dbReference type="Gene3D" id="3.30.1330.10">
    <property type="entry name" value="PurM-like, N-terminal domain"/>
    <property type="match status" value="1"/>
</dbReference>
<organism evidence="3">
    <name type="scientific">marine metagenome</name>
    <dbReference type="NCBI Taxonomy" id="408172"/>
    <lineage>
        <taxon>unclassified sequences</taxon>
        <taxon>metagenomes</taxon>
        <taxon>ecological metagenomes</taxon>
    </lineage>
</organism>
<gene>
    <name evidence="3" type="ORF">METZ01_LOCUS130177</name>
</gene>
<dbReference type="Pfam" id="PF00586">
    <property type="entry name" value="AIRS"/>
    <property type="match status" value="1"/>
</dbReference>
<name>A0A381YLF6_9ZZZZ</name>
<evidence type="ECO:0000259" key="2">
    <source>
        <dbReference type="Pfam" id="PF02769"/>
    </source>
</evidence>
<dbReference type="GO" id="GO:0009228">
    <property type="term" value="P:thiamine biosynthetic process"/>
    <property type="evidence" value="ECO:0007669"/>
    <property type="project" value="InterPro"/>
</dbReference>
<dbReference type="PANTHER" id="PTHR30270">
    <property type="entry name" value="THIAMINE-MONOPHOSPHATE KINASE"/>
    <property type="match status" value="1"/>
</dbReference>
<dbReference type="AlphaFoldDB" id="A0A381YLF6"/>
<dbReference type="InterPro" id="IPR036921">
    <property type="entry name" value="PurM-like_N_sf"/>
</dbReference>
<evidence type="ECO:0000313" key="3">
    <source>
        <dbReference type="EMBL" id="SVA77323.1"/>
    </source>
</evidence>
<dbReference type="Gene3D" id="3.90.650.10">
    <property type="entry name" value="PurM-like C-terminal domain"/>
    <property type="match status" value="1"/>
</dbReference>
<dbReference type="InterPro" id="IPR006283">
    <property type="entry name" value="ThiL-like"/>
</dbReference>
<dbReference type="PIRSF" id="PIRSF005303">
    <property type="entry name" value="Thiam_monoph_kin"/>
    <property type="match status" value="1"/>
</dbReference>
<dbReference type="SUPFAM" id="SSF55326">
    <property type="entry name" value="PurM N-terminal domain-like"/>
    <property type="match status" value="1"/>
</dbReference>
<accession>A0A381YLF6</accession>
<feature type="domain" description="PurM-like N-terminal" evidence="1">
    <location>
        <begin position="4"/>
        <end position="110"/>
    </location>
</feature>
<dbReference type="NCBIfam" id="TIGR01379">
    <property type="entry name" value="thiL"/>
    <property type="match status" value="1"/>
</dbReference>
<dbReference type="SUPFAM" id="SSF56042">
    <property type="entry name" value="PurM C-terminal domain-like"/>
    <property type="match status" value="1"/>
</dbReference>
<reference evidence="3" key="1">
    <citation type="submission" date="2018-05" db="EMBL/GenBank/DDBJ databases">
        <authorList>
            <person name="Lanie J.A."/>
            <person name="Ng W.-L."/>
            <person name="Kazmierczak K.M."/>
            <person name="Andrzejewski T.M."/>
            <person name="Davidsen T.M."/>
            <person name="Wayne K.J."/>
            <person name="Tettelin H."/>
            <person name="Glass J.I."/>
            <person name="Rusch D."/>
            <person name="Podicherti R."/>
            <person name="Tsui H.-C.T."/>
            <person name="Winkler M.E."/>
        </authorList>
    </citation>
    <scope>NUCLEOTIDE SEQUENCE</scope>
</reference>
<dbReference type="InterPro" id="IPR010918">
    <property type="entry name" value="PurM-like_C_dom"/>
</dbReference>
<dbReference type="Pfam" id="PF02769">
    <property type="entry name" value="AIRS_C"/>
    <property type="match status" value="1"/>
</dbReference>
<sequence length="296" mass="30505">MGIGDDAAVVNSCGPLAVATDTLVSGIHFPVHMPPDAIGYRSLAVNLSDLSAMGAEPRWCTLALAIPDPQEPWLESFAAGLFGLAKLHGVSLVGGDLTRGPLTVTVHLLGPISPDRMLTRGGGKVGDNVYVTGPLGDSAAGLEFFLKGTHEIGPHHAALIARFLKPTPRVEEGRALSFLASAAIDISDGLLADLGHICEASDCGAVVDVGRVPLSPDLATLFPKEAAQAYALGGGDDYELCFTAAPAQAEAVERAMNKVGTAAQNIGRLVAGKGVTCQRDGETFSPPNSGYVHFSS</sequence>
<dbReference type="PANTHER" id="PTHR30270:SF0">
    <property type="entry name" value="THIAMINE-MONOPHOSPHATE KINASE"/>
    <property type="match status" value="1"/>
</dbReference>
<dbReference type="GO" id="GO:0009030">
    <property type="term" value="F:thiamine-phosphate kinase activity"/>
    <property type="evidence" value="ECO:0007669"/>
    <property type="project" value="InterPro"/>
</dbReference>